<feature type="transmembrane region" description="Helical" evidence="5">
    <location>
        <begin position="251"/>
        <end position="273"/>
    </location>
</feature>
<feature type="transmembrane region" description="Helical" evidence="5">
    <location>
        <begin position="182"/>
        <end position="202"/>
    </location>
</feature>
<name>A0A8T5UVJ8_9EURY</name>
<dbReference type="PANTHER" id="PTHR43483">
    <property type="entry name" value="MEMBRANE TRANSPORTER PROTEIN HI_0806-RELATED"/>
    <property type="match status" value="1"/>
</dbReference>
<dbReference type="AlphaFoldDB" id="A0A8T5UVJ8"/>
<keyword evidence="4 5" id="KW-0472">Membrane</keyword>
<dbReference type="PANTHER" id="PTHR43483:SF3">
    <property type="entry name" value="MEMBRANE TRANSPORTER PROTEIN HI_0806-RELATED"/>
    <property type="match status" value="1"/>
</dbReference>
<evidence type="ECO:0000256" key="2">
    <source>
        <dbReference type="ARBA" id="ARBA00022692"/>
    </source>
</evidence>
<feature type="transmembrane region" description="Helical" evidence="5">
    <location>
        <begin position="6"/>
        <end position="39"/>
    </location>
</feature>
<comment type="similarity">
    <text evidence="5">Belongs to the 4-toluene sulfonate uptake permease (TSUP) (TC 2.A.102) family.</text>
</comment>
<evidence type="ECO:0000256" key="5">
    <source>
        <dbReference type="RuleBase" id="RU363041"/>
    </source>
</evidence>
<accession>A0A8T5UVJ8</accession>
<dbReference type="InterPro" id="IPR002781">
    <property type="entry name" value="TM_pro_TauE-like"/>
</dbReference>
<keyword evidence="3 5" id="KW-1133">Transmembrane helix</keyword>
<dbReference type="Pfam" id="PF01925">
    <property type="entry name" value="TauE"/>
    <property type="match status" value="1"/>
</dbReference>
<dbReference type="GO" id="GO:0005886">
    <property type="term" value="C:plasma membrane"/>
    <property type="evidence" value="ECO:0007669"/>
    <property type="project" value="UniProtKB-SubCell"/>
</dbReference>
<dbReference type="EMBL" id="JAIOUQ010000009">
    <property type="protein sequence ID" value="MBZ2165946.1"/>
    <property type="molecule type" value="Genomic_DNA"/>
</dbReference>
<reference evidence="7" key="1">
    <citation type="journal article" date="2022" name="Microbiol. Resour. Announc.">
        <title>Draft Genome Sequence of a Methanogenic Archaeon from West Spitsbergen Permafrost.</title>
        <authorList>
            <person name="Trubitsyn V."/>
            <person name="Rivkina E."/>
            <person name="Shcherbakova V."/>
        </authorList>
    </citation>
    <scope>NUCLEOTIDE SEQUENCE [LARGE SCALE GENOMIC DNA]</scope>
    <source>
        <strain evidence="7">VT</strain>
    </source>
</reference>
<keyword evidence="2 5" id="KW-0812">Transmembrane</keyword>
<feature type="transmembrane region" description="Helical" evidence="5">
    <location>
        <begin position="84"/>
        <end position="102"/>
    </location>
</feature>
<evidence type="ECO:0000313" key="7">
    <source>
        <dbReference type="Proteomes" id="UP000825933"/>
    </source>
</evidence>
<feature type="transmembrane region" description="Helical" evidence="5">
    <location>
        <begin position="51"/>
        <end position="72"/>
    </location>
</feature>
<dbReference type="RefSeq" id="WP_223791542.1">
    <property type="nucleotide sequence ID" value="NZ_JAIOUQ010000009.1"/>
</dbReference>
<evidence type="ECO:0000256" key="1">
    <source>
        <dbReference type="ARBA" id="ARBA00004141"/>
    </source>
</evidence>
<feature type="transmembrane region" description="Helical" evidence="5">
    <location>
        <begin position="147"/>
        <end position="170"/>
    </location>
</feature>
<comment type="subcellular location">
    <subcellularLocation>
        <location evidence="5">Cell membrane</location>
        <topology evidence="5">Multi-pass membrane protein</topology>
    </subcellularLocation>
    <subcellularLocation>
        <location evidence="1">Membrane</location>
        <topology evidence="1">Multi-pass membrane protein</topology>
    </subcellularLocation>
</comment>
<evidence type="ECO:0000256" key="4">
    <source>
        <dbReference type="ARBA" id="ARBA00023136"/>
    </source>
</evidence>
<organism evidence="6 7">
    <name type="scientific">Methanobacterium spitsbergense</name>
    <dbReference type="NCBI Taxonomy" id="2874285"/>
    <lineage>
        <taxon>Archaea</taxon>
        <taxon>Methanobacteriati</taxon>
        <taxon>Methanobacteriota</taxon>
        <taxon>Methanomada group</taxon>
        <taxon>Methanobacteria</taxon>
        <taxon>Methanobacteriales</taxon>
        <taxon>Methanobacteriaceae</taxon>
        <taxon>Methanobacterium</taxon>
    </lineage>
</organism>
<gene>
    <name evidence="6" type="ORF">K8N75_07840</name>
</gene>
<evidence type="ECO:0000313" key="6">
    <source>
        <dbReference type="EMBL" id="MBZ2165946.1"/>
    </source>
</evidence>
<protein>
    <recommendedName>
        <fullName evidence="5">Probable membrane transporter protein</fullName>
    </recommendedName>
</protein>
<evidence type="ECO:0000256" key="3">
    <source>
        <dbReference type="ARBA" id="ARBA00022989"/>
    </source>
</evidence>
<comment type="caution">
    <text evidence="6">The sequence shown here is derived from an EMBL/GenBank/DDBJ whole genome shotgun (WGS) entry which is preliminary data.</text>
</comment>
<feature type="transmembrane region" description="Helical" evidence="5">
    <location>
        <begin position="109"/>
        <end position="127"/>
    </location>
</feature>
<feature type="transmembrane region" description="Helical" evidence="5">
    <location>
        <begin position="214"/>
        <end position="239"/>
    </location>
</feature>
<keyword evidence="5" id="KW-1003">Cell membrane</keyword>
<proteinExistence type="inferred from homology"/>
<dbReference type="Proteomes" id="UP000825933">
    <property type="component" value="Unassembled WGS sequence"/>
</dbReference>
<keyword evidence="7" id="KW-1185">Reference proteome</keyword>
<sequence length="275" mass="28960">MDFLLYIVALLFTGVLVGFTSGLLGVGGGFIMVPVQFFLLTSLGIDPTTAIRVAFGTSLAVILPTAISGTIGHKRRGAVLTEPTVFMGISGIIAAFIGGTLASNIPGEYLKIIFGVLVLVAATWMLVAKYPEHGSEPKKGILKYLIIGFIAGILSGLLGIGGGVILVPILSILMGFSMHRAVGTSTAVLIFTSLGGIIAYTLNGVNISGLPPYSIGYVNLIQLITLSIITVPMAQLGVNASHKIPERELRYLYIAVMFYIGLKMMGIFSWVGIPL</sequence>